<keyword evidence="5 7" id="KW-0342">GTP-binding</keyword>
<dbReference type="GO" id="GO:0046872">
    <property type="term" value="F:metal ion binding"/>
    <property type="evidence" value="ECO:0007669"/>
    <property type="project" value="UniProtKB-KW"/>
</dbReference>
<dbReference type="PANTHER" id="PTHR10218">
    <property type="entry name" value="GTP-BINDING PROTEIN ALPHA SUBUNIT"/>
    <property type="match status" value="1"/>
</dbReference>
<dbReference type="EMBL" id="CASHTH010002640">
    <property type="protein sequence ID" value="CAI8033063.1"/>
    <property type="molecule type" value="Genomic_DNA"/>
</dbReference>
<dbReference type="SUPFAM" id="SSF52540">
    <property type="entry name" value="P-loop containing nucleoside triphosphate hydrolases"/>
    <property type="match status" value="1"/>
</dbReference>
<dbReference type="SUPFAM" id="SSF47895">
    <property type="entry name" value="Transducin (alpha subunit), insertion domain"/>
    <property type="match status" value="1"/>
</dbReference>
<feature type="binding site" evidence="8">
    <location>
        <position position="54"/>
    </location>
    <ligand>
        <name>Mg(2+)</name>
        <dbReference type="ChEBI" id="CHEBI:18420"/>
    </ligand>
</feature>
<accession>A0AA35SPS8</accession>
<evidence type="ECO:0000313" key="10">
    <source>
        <dbReference type="Proteomes" id="UP001174909"/>
    </source>
</evidence>
<dbReference type="Gene3D" id="3.40.50.300">
    <property type="entry name" value="P-loop containing nucleotide triphosphate hydrolases"/>
    <property type="match status" value="1"/>
</dbReference>
<evidence type="ECO:0000256" key="6">
    <source>
        <dbReference type="ARBA" id="ARBA00023224"/>
    </source>
</evidence>
<dbReference type="GO" id="GO:0007188">
    <property type="term" value="P:adenylate cyclase-modulating G protein-coupled receptor signaling pathway"/>
    <property type="evidence" value="ECO:0007669"/>
    <property type="project" value="TreeGrafter"/>
</dbReference>
<proteinExistence type="predicted"/>
<feature type="binding site" evidence="7">
    <location>
        <begin position="183"/>
        <end position="189"/>
    </location>
    <ligand>
        <name>GTP</name>
        <dbReference type="ChEBI" id="CHEBI:37565"/>
    </ligand>
</feature>
<dbReference type="SMART" id="SM00275">
    <property type="entry name" value="G_alpha"/>
    <property type="match status" value="1"/>
</dbReference>
<evidence type="ECO:0000256" key="2">
    <source>
        <dbReference type="ARBA" id="ARBA00022723"/>
    </source>
</evidence>
<dbReference type="Pfam" id="PF00503">
    <property type="entry name" value="G-alpha"/>
    <property type="match status" value="1"/>
</dbReference>
<comment type="caution">
    <text evidence="9">The sequence shown here is derived from an EMBL/GenBank/DDBJ whole genome shotgun (WGS) entry which is preliminary data.</text>
</comment>
<protein>
    <submittedName>
        <fullName evidence="9">Guanine nucleotide-binding protein G(O) subunit alpha</fullName>
    </submittedName>
</protein>
<dbReference type="GO" id="GO:0005737">
    <property type="term" value="C:cytoplasm"/>
    <property type="evidence" value="ECO:0007669"/>
    <property type="project" value="TreeGrafter"/>
</dbReference>
<feature type="binding site" evidence="8">
    <location>
        <position position="189"/>
    </location>
    <ligand>
        <name>Mg(2+)</name>
        <dbReference type="ChEBI" id="CHEBI:18420"/>
    </ligand>
</feature>
<evidence type="ECO:0000256" key="8">
    <source>
        <dbReference type="PIRSR" id="PIRSR601019-2"/>
    </source>
</evidence>
<dbReference type="FunFam" id="3.40.50.300:FF:002307">
    <property type="entry name" value="Guanine nucleotide-binding protein G(k) subunit alpha"/>
    <property type="match status" value="1"/>
</dbReference>
<evidence type="ECO:0000313" key="9">
    <source>
        <dbReference type="EMBL" id="CAI8033063.1"/>
    </source>
</evidence>
<keyword evidence="3 7" id="KW-0547">Nucleotide-binding</keyword>
<feature type="binding site" evidence="7">
    <location>
        <position position="336"/>
    </location>
    <ligand>
        <name>GTP</name>
        <dbReference type="ChEBI" id="CHEBI:37565"/>
    </ligand>
</feature>
<dbReference type="InterPro" id="IPR001019">
    <property type="entry name" value="Gprotein_alpha_su"/>
</dbReference>
<name>A0AA35SPS8_GEOBA</name>
<sequence>MGGCVSATPEEREAKTRSSVIDRQLRHDARQYDNTIKILLLGIMPVWAGESGKSTVVKQMKIIHGDGYSQSELRSFKSVIYGNLAASMRVVVNAMDKLGILYGSQASQEQARVILSLSNSLSSYEAFPPEVTTAFISLWRDAGVQECFSRAYEYQLNDSAPYYFQNMDRLLRDDYVPDEQDVLRSRVQTTGIIETSFRVKQLTYRVVDVGGQRSERRKWIQCFDDVRAVLFVCALSGYDMTLFEDGKTNRLEESLNLFQAICNNKFFVKTSMILFLNKADLFRDKITNSDRHLRIYFTQYTGPDRDVEAASRFIQTEFMERNLNKQKIIYPHLTTATDTTNIKVVFGVVLDTIIRENLEAANLL</sequence>
<dbReference type="GO" id="GO:0005525">
    <property type="term" value="F:GTP binding"/>
    <property type="evidence" value="ECO:0007669"/>
    <property type="project" value="UniProtKB-KW"/>
</dbReference>
<evidence type="ECO:0000256" key="5">
    <source>
        <dbReference type="ARBA" id="ARBA00023134"/>
    </source>
</evidence>
<dbReference type="GO" id="GO:0001664">
    <property type="term" value="F:G protein-coupled receptor binding"/>
    <property type="evidence" value="ECO:0007669"/>
    <property type="project" value="TreeGrafter"/>
</dbReference>
<keyword evidence="2 8" id="KW-0479">Metal-binding</keyword>
<feature type="binding site" evidence="7">
    <location>
        <begin position="50"/>
        <end position="55"/>
    </location>
    <ligand>
        <name>GTP</name>
        <dbReference type="ChEBI" id="CHEBI:37565"/>
    </ligand>
</feature>
<organism evidence="9 10">
    <name type="scientific">Geodia barretti</name>
    <name type="common">Barrett's horny sponge</name>
    <dbReference type="NCBI Taxonomy" id="519541"/>
    <lineage>
        <taxon>Eukaryota</taxon>
        <taxon>Metazoa</taxon>
        <taxon>Porifera</taxon>
        <taxon>Demospongiae</taxon>
        <taxon>Heteroscleromorpha</taxon>
        <taxon>Tetractinellida</taxon>
        <taxon>Astrophorina</taxon>
        <taxon>Geodiidae</taxon>
        <taxon>Geodia</taxon>
    </lineage>
</organism>
<dbReference type="InterPro" id="IPR027417">
    <property type="entry name" value="P-loop_NTPase"/>
</dbReference>
<evidence type="ECO:0000256" key="7">
    <source>
        <dbReference type="PIRSR" id="PIRSR601019-1"/>
    </source>
</evidence>
<dbReference type="FunFam" id="1.10.400.10:FF:000007">
    <property type="entry name" value="Guanine nucleotide-binding protein subunit alpha"/>
    <property type="match status" value="1"/>
</dbReference>
<dbReference type="Proteomes" id="UP001174909">
    <property type="component" value="Unassembled WGS sequence"/>
</dbReference>
<feature type="binding site" evidence="7">
    <location>
        <begin position="277"/>
        <end position="280"/>
    </location>
    <ligand>
        <name>GTP</name>
        <dbReference type="ChEBI" id="CHEBI:37565"/>
    </ligand>
</feature>
<dbReference type="PROSITE" id="PS51882">
    <property type="entry name" value="G_ALPHA"/>
    <property type="match status" value="1"/>
</dbReference>
<reference evidence="9" key="1">
    <citation type="submission" date="2023-03" db="EMBL/GenBank/DDBJ databases">
        <authorList>
            <person name="Steffen K."/>
            <person name="Cardenas P."/>
        </authorList>
    </citation>
    <scope>NUCLEOTIDE SEQUENCE</scope>
</reference>
<comment type="subunit">
    <text evidence="1">G proteins are composed of 3 units; alpha, beta and gamma. The alpha chain contains the guanine nucleotide binding site.</text>
</comment>
<dbReference type="GO" id="GO:0005834">
    <property type="term" value="C:heterotrimeric G-protein complex"/>
    <property type="evidence" value="ECO:0007669"/>
    <property type="project" value="TreeGrafter"/>
</dbReference>
<evidence type="ECO:0000256" key="3">
    <source>
        <dbReference type="ARBA" id="ARBA00022741"/>
    </source>
</evidence>
<keyword evidence="10" id="KW-1185">Reference proteome</keyword>
<dbReference type="GO" id="GO:0003924">
    <property type="term" value="F:GTPase activity"/>
    <property type="evidence" value="ECO:0007669"/>
    <property type="project" value="InterPro"/>
</dbReference>
<feature type="binding site" evidence="7">
    <location>
        <begin position="208"/>
        <end position="212"/>
    </location>
    <ligand>
        <name>GTP</name>
        <dbReference type="ChEBI" id="CHEBI:37565"/>
    </ligand>
</feature>
<feature type="binding site" evidence="7">
    <location>
        <begin position="158"/>
        <end position="159"/>
    </location>
    <ligand>
        <name>GTP</name>
        <dbReference type="ChEBI" id="CHEBI:37565"/>
    </ligand>
</feature>
<dbReference type="Gene3D" id="1.10.400.10">
    <property type="entry name" value="GI Alpha 1, domain 2-like"/>
    <property type="match status" value="1"/>
</dbReference>
<dbReference type="InterPro" id="IPR011025">
    <property type="entry name" value="GproteinA_insert"/>
</dbReference>
<evidence type="ECO:0000256" key="4">
    <source>
        <dbReference type="ARBA" id="ARBA00022842"/>
    </source>
</evidence>
<evidence type="ECO:0000256" key="1">
    <source>
        <dbReference type="ARBA" id="ARBA00011356"/>
    </source>
</evidence>
<dbReference type="PANTHER" id="PTHR10218:SF231">
    <property type="entry name" value="GUANINE NUCLEOTIDE BINDING PROTEIN (G PROTEIN) ALPHA V1"/>
    <property type="match status" value="1"/>
</dbReference>
<dbReference type="CDD" id="cd00066">
    <property type="entry name" value="G-alpha"/>
    <property type="match status" value="1"/>
</dbReference>
<keyword evidence="6" id="KW-0807">Transducer</keyword>
<dbReference type="PRINTS" id="PR00318">
    <property type="entry name" value="GPROTEINA"/>
</dbReference>
<keyword evidence="4 8" id="KW-0460">Magnesium</keyword>
<dbReference type="GO" id="GO:0031683">
    <property type="term" value="F:G-protein beta/gamma-subunit complex binding"/>
    <property type="evidence" value="ECO:0007669"/>
    <property type="project" value="InterPro"/>
</dbReference>
<gene>
    <name evidence="9" type="ORF">GBAR_LOCUS18648</name>
</gene>
<dbReference type="AlphaFoldDB" id="A0AA35SPS8"/>
<dbReference type="GO" id="GO:0032502">
    <property type="term" value="P:developmental process"/>
    <property type="evidence" value="ECO:0007669"/>
    <property type="project" value="UniProtKB-ARBA"/>
</dbReference>